<reference evidence="5 6" key="1">
    <citation type="submission" date="2019-02" db="EMBL/GenBank/DDBJ databases">
        <authorList>
            <person name="Goldberg S.R."/>
            <person name="Haltli B.A."/>
            <person name="Correa H."/>
            <person name="Russell K.G."/>
        </authorList>
    </citation>
    <scope>NUCLEOTIDE SEQUENCE [LARGE SCALE GENOMIC DNA]</scope>
    <source>
        <strain evidence="5 6">JCM 16186</strain>
    </source>
</reference>
<dbReference type="RefSeq" id="WP_155175328.1">
    <property type="nucleotide sequence ID" value="NZ_BAAAFL010000012.1"/>
</dbReference>
<dbReference type="GO" id="GO:0004519">
    <property type="term" value="F:endonuclease activity"/>
    <property type="evidence" value="ECO:0007669"/>
    <property type="project" value="UniProtKB-KW"/>
</dbReference>
<keyword evidence="6" id="KW-1185">Reference proteome</keyword>
<organism evidence="5 6">
    <name type="scientific">Fulvivirga kasyanovii</name>
    <dbReference type="NCBI Taxonomy" id="396812"/>
    <lineage>
        <taxon>Bacteria</taxon>
        <taxon>Pseudomonadati</taxon>
        <taxon>Bacteroidota</taxon>
        <taxon>Cytophagia</taxon>
        <taxon>Cytophagales</taxon>
        <taxon>Fulvivirgaceae</taxon>
        <taxon>Fulvivirga</taxon>
    </lineage>
</organism>
<evidence type="ECO:0000259" key="4">
    <source>
        <dbReference type="PROSITE" id="PS50830"/>
    </source>
</evidence>
<gene>
    <name evidence="5" type="ORF">E1163_24405</name>
</gene>
<dbReference type="Pfam" id="PF00565">
    <property type="entry name" value="SNase"/>
    <property type="match status" value="1"/>
</dbReference>
<keyword evidence="3" id="KW-0378">Hydrolase</keyword>
<evidence type="ECO:0000256" key="2">
    <source>
        <dbReference type="ARBA" id="ARBA00022759"/>
    </source>
</evidence>
<evidence type="ECO:0000313" key="5">
    <source>
        <dbReference type="EMBL" id="MTI28121.1"/>
    </source>
</evidence>
<dbReference type="EMBL" id="SMLW01000654">
    <property type="protein sequence ID" value="MTI28121.1"/>
    <property type="molecule type" value="Genomic_DNA"/>
</dbReference>
<dbReference type="Proteomes" id="UP000798808">
    <property type="component" value="Unassembled WGS sequence"/>
</dbReference>
<keyword evidence="2 5" id="KW-0255">Endonuclease</keyword>
<dbReference type="PROSITE" id="PS50830">
    <property type="entry name" value="TNASE_3"/>
    <property type="match status" value="1"/>
</dbReference>
<dbReference type="InterPro" id="IPR035437">
    <property type="entry name" value="SNase_OB-fold_sf"/>
</dbReference>
<sequence>MIKLFITIFSIFNIGTPETISGKVIRVIDGNTIEILDSEKEVVKIMLSEVDCPELGQEFSEEAKKLTEKLVLKKRVVVELKGKDRWGNKLGQVMLNNGKLLHHELLQNGLAWAKEEDNEALVNMQATAKASKSGLWISEDPTPPWIYRRQQTMMAPKGR</sequence>
<dbReference type="InterPro" id="IPR016071">
    <property type="entry name" value="Staphylococal_nuclease_OB-fold"/>
</dbReference>
<comment type="caution">
    <text evidence="5">The sequence shown here is derived from an EMBL/GenBank/DDBJ whole genome shotgun (WGS) entry which is preliminary data.</text>
</comment>
<feature type="domain" description="TNase-like" evidence="4">
    <location>
        <begin position="18"/>
        <end position="138"/>
    </location>
</feature>
<dbReference type="SMART" id="SM00318">
    <property type="entry name" value="SNc"/>
    <property type="match status" value="1"/>
</dbReference>
<dbReference type="SUPFAM" id="SSF50199">
    <property type="entry name" value="Staphylococcal nuclease"/>
    <property type="match status" value="1"/>
</dbReference>
<protein>
    <submittedName>
        <fullName evidence="5">Endonuclease</fullName>
    </submittedName>
</protein>
<evidence type="ECO:0000256" key="3">
    <source>
        <dbReference type="ARBA" id="ARBA00022801"/>
    </source>
</evidence>
<keyword evidence="1" id="KW-0540">Nuclease</keyword>
<evidence type="ECO:0000256" key="1">
    <source>
        <dbReference type="ARBA" id="ARBA00022722"/>
    </source>
</evidence>
<proteinExistence type="predicted"/>
<dbReference type="Gene3D" id="2.40.50.90">
    <property type="match status" value="1"/>
</dbReference>
<name>A0ABW9RWN7_9BACT</name>
<evidence type="ECO:0000313" key="6">
    <source>
        <dbReference type="Proteomes" id="UP000798808"/>
    </source>
</evidence>
<dbReference type="PANTHER" id="PTHR12302">
    <property type="entry name" value="EBNA2 BINDING PROTEIN P100"/>
    <property type="match status" value="1"/>
</dbReference>
<dbReference type="PANTHER" id="PTHR12302:SF3">
    <property type="entry name" value="SERINE_THREONINE-PROTEIN KINASE 31"/>
    <property type="match status" value="1"/>
</dbReference>
<accession>A0ABW9RWN7</accession>